<name>R9ALW2_9GAMM</name>
<accession>R9ALW2</accession>
<gene>
    <name evidence="1" type="ORF">I593_03555</name>
</gene>
<comment type="caution">
    <text evidence="1">The sequence shown here is derived from an EMBL/GenBank/DDBJ whole genome shotgun (WGS) entry which is preliminary data.</text>
</comment>
<evidence type="ECO:0008006" key="3">
    <source>
        <dbReference type="Google" id="ProtNLM"/>
    </source>
</evidence>
<proteinExistence type="predicted"/>
<organism evidence="1 2">
    <name type="scientific">Acinetobacter tandoii DSM 14970 = CIP 107469</name>
    <dbReference type="NCBI Taxonomy" id="1120927"/>
    <lineage>
        <taxon>Bacteria</taxon>
        <taxon>Pseudomonadati</taxon>
        <taxon>Pseudomonadota</taxon>
        <taxon>Gammaproteobacteria</taxon>
        <taxon>Moraxellales</taxon>
        <taxon>Moraxellaceae</taxon>
        <taxon>Acinetobacter</taxon>
    </lineage>
</organism>
<sequence>MMFDVQPTLELLFEQLGLNASESDIDQFIREHQLAAGVELHQASFWTEAQREFLHSHWDKDDEWAIVIDTLNEQLHEDVGGMNFSG</sequence>
<dbReference type="eggNOG" id="COG2040">
    <property type="taxonomic scope" value="Bacteria"/>
</dbReference>
<evidence type="ECO:0000313" key="2">
    <source>
        <dbReference type="Proteomes" id="UP000016201"/>
    </source>
</evidence>
<dbReference type="InterPro" id="IPR038086">
    <property type="entry name" value="DUF2789_sf"/>
</dbReference>
<dbReference type="Pfam" id="PF10982">
    <property type="entry name" value="DUF2789"/>
    <property type="match status" value="1"/>
</dbReference>
<dbReference type="AlphaFoldDB" id="R9ALW2"/>
<dbReference type="Gene3D" id="1.10.10.1130">
    <property type="entry name" value="Uncharacterised protein PF10982, DUF2789"/>
    <property type="match status" value="1"/>
</dbReference>
<protein>
    <recommendedName>
        <fullName evidence="3">DUF2789 domain-containing protein</fullName>
    </recommendedName>
</protein>
<dbReference type="InterPro" id="IPR021250">
    <property type="entry name" value="DUF2789"/>
</dbReference>
<dbReference type="PATRIC" id="fig|1120927.3.peg.3463"/>
<reference evidence="1 2" key="1">
    <citation type="submission" date="2013-03" db="EMBL/GenBank/DDBJ databases">
        <title>The Genome Sequence of Acinetobacter tandoii CIP 107469.</title>
        <authorList>
            <consortium name="The Broad Institute Genome Sequencing Platform"/>
            <consortium name="The Broad Institute Genome Sequencing Center for Infectious Disease"/>
            <person name="Cerqueira G."/>
            <person name="Feldgarden M."/>
            <person name="Courvalin P."/>
            <person name="Perichon B."/>
            <person name="Grillot-Courvalin C."/>
            <person name="Clermont D."/>
            <person name="Rocha E."/>
            <person name="Yoon E.-J."/>
            <person name="Nemec A."/>
            <person name="Walker B."/>
            <person name="Young S.K."/>
            <person name="Zeng Q."/>
            <person name="Gargeya S."/>
            <person name="Fitzgerald M."/>
            <person name="Haas B."/>
            <person name="Abouelleil A."/>
            <person name="Alvarado L."/>
            <person name="Arachchi H.M."/>
            <person name="Berlin A.M."/>
            <person name="Chapman S.B."/>
            <person name="Dewar J."/>
            <person name="Goldberg J."/>
            <person name="Griggs A."/>
            <person name="Gujja S."/>
            <person name="Hansen M."/>
            <person name="Howarth C."/>
            <person name="Imamovic A."/>
            <person name="Larimer J."/>
            <person name="McCowan C."/>
            <person name="Murphy C."/>
            <person name="Neiman D."/>
            <person name="Pearson M."/>
            <person name="Priest M."/>
            <person name="Roberts A."/>
            <person name="Saif S."/>
            <person name="Shea T."/>
            <person name="Sisk P."/>
            <person name="Sykes S."/>
            <person name="Wortman J."/>
            <person name="Nusbaum C."/>
            <person name="Birren B."/>
        </authorList>
    </citation>
    <scope>NUCLEOTIDE SEQUENCE [LARGE SCALE GENOMIC DNA]</scope>
    <source>
        <strain evidence="1 2">CIP 107469</strain>
    </source>
</reference>
<dbReference type="EMBL" id="AQFM01000047">
    <property type="protein sequence ID" value="EOR03204.1"/>
    <property type="molecule type" value="Genomic_DNA"/>
</dbReference>
<keyword evidence="2" id="KW-1185">Reference proteome</keyword>
<dbReference type="Proteomes" id="UP000016201">
    <property type="component" value="Unassembled WGS sequence"/>
</dbReference>
<evidence type="ECO:0000313" key="1">
    <source>
        <dbReference type="EMBL" id="EOR03204.1"/>
    </source>
</evidence>